<evidence type="ECO:0000256" key="2">
    <source>
        <dbReference type="ARBA" id="ARBA00023002"/>
    </source>
</evidence>
<dbReference type="RefSeq" id="WP_379762336.1">
    <property type="nucleotide sequence ID" value="NZ_JBHSCL010000003.1"/>
</dbReference>
<dbReference type="PANTHER" id="PTHR42901">
    <property type="entry name" value="ALCOHOL DEHYDROGENASE"/>
    <property type="match status" value="1"/>
</dbReference>
<dbReference type="PRINTS" id="PR00080">
    <property type="entry name" value="SDRFAMILY"/>
</dbReference>
<dbReference type="Proteomes" id="UP001595841">
    <property type="component" value="Unassembled WGS sequence"/>
</dbReference>
<dbReference type="GO" id="GO:0016491">
    <property type="term" value="F:oxidoreductase activity"/>
    <property type="evidence" value="ECO:0007669"/>
    <property type="project" value="UniProtKB-KW"/>
</dbReference>
<protein>
    <submittedName>
        <fullName evidence="4">SDR family NAD(P)-dependent oxidoreductase</fullName>
        <ecNumber evidence="4">1.-.-.-</ecNumber>
    </submittedName>
</protein>
<name>A0ABV8PHF4_9FLAO</name>
<dbReference type="PRINTS" id="PR00081">
    <property type="entry name" value="GDHRDH"/>
</dbReference>
<comment type="caution">
    <text evidence="4">The sequence shown here is derived from an EMBL/GenBank/DDBJ whole genome shotgun (WGS) entry which is preliminary data.</text>
</comment>
<evidence type="ECO:0000256" key="3">
    <source>
        <dbReference type="RuleBase" id="RU000363"/>
    </source>
</evidence>
<dbReference type="PANTHER" id="PTHR42901:SF1">
    <property type="entry name" value="ALCOHOL DEHYDROGENASE"/>
    <property type="match status" value="1"/>
</dbReference>
<dbReference type="InterPro" id="IPR002347">
    <property type="entry name" value="SDR_fam"/>
</dbReference>
<dbReference type="SUPFAM" id="SSF51735">
    <property type="entry name" value="NAD(P)-binding Rossmann-fold domains"/>
    <property type="match status" value="1"/>
</dbReference>
<dbReference type="PIRSF" id="PIRSF000126">
    <property type="entry name" value="11-beta-HSD1"/>
    <property type="match status" value="1"/>
</dbReference>
<reference evidence="5" key="1">
    <citation type="journal article" date="2019" name="Int. J. Syst. Evol. Microbiol.">
        <title>The Global Catalogue of Microorganisms (GCM) 10K type strain sequencing project: providing services to taxonomists for standard genome sequencing and annotation.</title>
        <authorList>
            <consortium name="The Broad Institute Genomics Platform"/>
            <consortium name="The Broad Institute Genome Sequencing Center for Infectious Disease"/>
            <person name="Wu L."/>
            <person name="Ma J."/>
        </authorList>
    </citation>
    <scope>NUCLEOTIDE SEQUENCE [LARGE SCALE GENOMIC DNA]</scope>
    <source>
        <strain evidence="5">CGMCC 1.15774</strain>
    </source>
</reference>
<keyword evidence="5" id="KW-1185">Reference proteome</keyword>
<evidence type="ECO:0000313" key="4">
    <source>
        <dbReference type="EMBL" id="MFC4218949.1"/>
    </source>
</evidence>
<dbReference type="EC" id="1.-.-.-" evidence="4"/>
<dbReference type="InterPro" id="IPR036291">
    <property type="entry name" value="NAD(P)-bd_dom_sf"/>
</dbReference>
<evidence type="ECO:0000256" key="1">
    <source>
        <dbReference type="ARBA" id="ARBA00006484"/>
    </source>
</evidence>
<keyword evidence="2 4" id="KW-0560">Oxidoreductase</keyword>
<proteinExistence type="inferred from homology"/>
<gene>
    <name evidence="4" type="ORF">ACFOWS_02325</name>
</gene>
<organism evidence="4 5">
    <name type="scientific">Flagellimonas marina</name>
    <dbReference type="NCBI Taxonomy" id="1775168"/>
    <lineage>
        <taxon>Bacteria</taxon>
        <taxon>Pseudomonadati</taxon>
        <taxon>Bacteroidota</taxon>
        <taxon>Flavobacteriia</taxon>
        <taxon>Flavobacteriales</taxon>
        <taxon>Flavobacteriaceae</taxon>
        <taxon>Flagellimonas</taxon>
    </lineage>
</organism>
<comment type="similarity">
    <text evidence="1 3">Belongs to the short-chain dehydrogenases/reductases (SDR) family.</text>
</comment>
<sequence>MKNVALITGAAGGIGKEFAKIHASRGGSIIAVDINIEELKTLKSEIERQNSVEVYTIVKNLTQPTATQEIYEEAKSLGVEIDYLINNAGFGGIGKFYERPWVKDLAMIQVNILALTSLTRFFLPEFVERNSGKILNVSSTASLLPGPLQAVYFATKAYVTSFSNALSGELHNTNVSVTALLPGPTKTNFGAISGMDKTSIYKNTPRFQRWQRMGMMP</sequence>
<evidence type="ECO:0000313" key="5">
    <source>
        <dbReference type="Proteomes" id="UP001595841"/>
    </source>
</evidence>
<accession>A0ABV8PHF4</accession>
<dbReference type="EMBL" id="JBHSCL010000003">
    <property type="protein sequence ID" value="MFC4218949.1"/>
    <property type="molecule type" value="Genomic_DNA"/>
</dbReference>
<dbReference type="Gene3D" id="3.40.50.720">
    <property type="entry name" value="NAD(P)-binding Rossmann-like Domain"/>
    <property type="match status" value="1"/>
</dbReference>
<dbReference type="Pfam" id="PF00106">
    <property type="entry name" value="adh_short"/>
    <property type="match status" value="1"/>
</dbReference>